<dbReference type="EMBL" id="KX884414">
    <property type="protein sequence ID" value="APG78675.1"/>
    <property type="molecule type" value="Genomic_RNA"/>
</dbReference>
<name>A0A1L3KMZ1_9RHAB</name>
<keyword evidence="1" id="KW-0472">Membrane</keyword>
<reference evidence="2" key="1">
    <citation type="journal article" date="2016" name="Nature">
        <title>Redefining the invertebrate RNA virosphere.</title>
        <authorList>
            <person name="Shi M."/>
            <person name="Lin X.D."/>
            <person name="Tian J.H."/>
            <person name="Chen L.J."/>
            <person name="Chen X."/>
            <person name="Li C.X."/>
            <person name="Qin X.C."/>
            <person name="Li J."/>
            <person name="Cao J.P."/>
            <person name="Eden J.S."/>
            <person name="Buchmann J."/>
            <person name="Wang W."/>
            <person name="Xu J."/>
            <person name="Holmes E.C."/>
            <person name="Zhang Y.Z."/>
        </authorList>
    </citation>
    <scope>NUCLEOTIDE SEQUENCE</scope>
    <source>
        <strain evidence="2">HC21241</strain>
    </source>
</reference>
<evidence type="ECO:0000313" key="3">
    <source>
        <dbReference type="Proteomes" id="UP000680083"/>
    </source>
</evidence>
<dbReference type="KEGG" id="vg:80535008"/>
<evidence type="ECO:0000313" key="2">
    <source>
        <dbReference type="EMBL" id="APG78675.1"/>
    </source>
</evidence>
<dbReference type="GeneID" id="80535008"/>
<protein>
    <submittedName>
        <fullName evidence="2">Putative glycoprotein</fullName>
    </submittedName>
</protein>
<sequence>MCCKRLCLVVNIVSFLTGCHTQSWLDDPFGPVQHHSNPVWDCKTAGPGIVNPIPQRPNCTAIITSPLRRSDVVIQKWKVDLSSWTVAACECFTEIIHARCDNPLFGVPIKTHWVEFTATSLEECINVCNDRSDKKMTQSGTVGVLTEDIKPEYKCPFLMGTSITTTKILSVSKLRLIVDHIELTVTGPVGFSRICKYTDEVCKTTKLGYVTWRKTLNLTSHCNLVPAYDPELCTIYGADNHLVQCPLSKSLYHLSDTSASMKTICMFKSTPAVVVKSLEGTWLSAYNQSITAILKLHSNTSRNLVRVDPNVEGLFAEVNSHLSWLAKEWLSRSREERIRVELGLCLDAQRLWDAAWNIRELVPQAAAAIWTGNQNAVATVFSGFILSWPCKQIYQYRFLMNPNCSENWPIEYATGISVETGFVEPVSFKITYQPGRMSCRVSPGFLLPINETHSLNLASRQFTPKPKSYFSIELSNADKSEIYSAPSLYTISELGGTSRLEELVMLHHNHLRQAVKAVSGSYEIAIEEHIDQLAAVKSTYSLFGHWIGSTADSIVNSIAGIVSLCILIYITGLIVAMCLSKATWCRTALMCWKSKSAPGLGQSYNTDTKFL</sequence>
<feature type="transmembrane region" description="Helical" evidence="1">
    <location>
        <begin position="558"/>
        <end position="580"/>
    </location>
</feature>
<dbReference type="RefSeq" id="YP_010797277.1">
    <property type="nucleotide sequence ID" value="NC_076157.1"/>
</dbReference>
<keyword evidence="1" id="KW-0812">Transmembrane</keyword>
<keyword evidence="3" id="KW-1185">Reference proteome</keyword>
<keyword evidence="1" id="KW-1133">Transmembrane helix</keyword>
<proteinExistence type="predicted"/>
<organism evidence="2">
    <name type="scientific">Shayang ascaridia galli virus 2</name>
    <dbReference type="NCBI Taxonomy" id="1923460"/>
    <lineage>
        <taxon>Viruses</taxon>
        <taxon>Riboviria</taxon>
        <taxon>Orthornavirae</taxon>
        <taxon>Negarnaviricota</taxon>
        <taxon>Haploviricotina</taxon>
        <taxon>Monjiviricetes</taxon>
        <taxon>Mononegavirales</taxon>
        <taxon>Rhabdoviridae</taxon>
        <taxon>Deltarhabdovirinae</taxon>
        <taxon>Betanemrhavirus</taxon>
        <taxon>Betanemrhavirus shayang</taxon>
    </lineage>
</organism>
<evidence type="ECO:0000256" key="1">
    <source>
        <dbReference type="SAM" id="Phobius"/>
    </source>
</evidence>
<dbReference type="Proteomes" id="UP000680083">
    <property type="component" value="Segment"/>
</dbReference>
<dbReference type="PROSITE" id="PS51257">
    <property type="entry name" value="PROKAR_LIPOPROTEIN"/>
    <property type="match status" value="1"/>
</dbReference>
<accession>A0A1L3KMZ1</accession>